<dbReference type="SUPFAM" id="SSF54768">
    <property type="entry name" value="dsRNA-binding domain-like"/>
    <property type="match status" value="1"/>
</dbReference>
<evidence type="ECO:0000256" key="2">
    <source>
        <dbReference type="PROSITE-ProRule" id="PRU00266"/>
    </source>
</evidence>
<organism evidence="5 6">
    <name type="scientific">Serendipita indica (strain DSM 11827)</name>
    <name type="common">Root endophyte fungus</name>
    <name type="synonym">Piriformospora indica</name>
    <dbReference type="NCBI Taxonomy" id="1109443"/>
    <lineage>
        <taxon>Eukaryota</taxon>
        <taxon>Fungi</taxon>
        <taxon>Dikarya</taxon>
        <taxon>Basidiomycota</taxon>
        <taxon>Agaricomycotina</taxon>
        <taxon>Agaricomycetes</taxon>
        <taxon>Sebacinales</taxon>
        <taxon>Serendipitaceae</taxon>
        <taxon>Serendipita</taxon>
    </lineage>
</organism>
<comment type="caution">
    <text evidence="5">The sequence shown here is derived from an EMBL/GenBank/DDBJ whole genome shotgun (WGS) entry which is preliminary data.</text>
</comment>
<dbReference type="PROSITE" id="PS50142">
    <property type="entry name" value="RNASE_3_2"/>
    <property type="match status" value="1"/>
</dbReference>
<feature type="domain" description="RNase III" evidence="4">
    <location>
        <begin position="14"/>
        <end position="144"/>
    </location>
</feature>
<dbReference type="InterPro" id="IPR000999">
    <property type="entry name" value="RNase_III_dom"/>
</dbReference>
<sequence length="263" mass="29008">MQLSSDRDSEDDLILRMERNPGRVPKLPDLPVSIALEVFTDKSLRPKGDDQRFRADNEVLSLLGQSACQTIFTSILYARDPPLAAEELIAARQTLCSRENIQTWINHYRNVLSSVRCLPGVDRSPDVLTRAFYAYLGAVYHAHGHHVLDQFLRQLLEPAPEPAPQLFIGHPIGAHYGELVPAPSATSGSRSYAGVNPISILNDAAVRRGVKLEYDVNSMGPMHNITWMATALINGEWKGQGSGTSKQAAKEEAARAALKTLDW</sequence>
<dbReference type="eggNOG" id="ENOG502SNSJ">
    <property type="taxonomic scope" value="Eukaryota"/>
</dbReference>
<dbReference type="STRING" id="1109443.G4TB45"/>
<keyword evidence="1 2" id="KW-0694">RNA-binding</keyword>
<dbReference type="EMBL" id="CAFZ01000035">
    <property type="protein sequence ID" value="CCA68546.1"/>
    <property type="molecule type" value="Genomic_DNA"/>
</dbReference>
<dbReference type="GO" id="GO:0006396">
    <property type="term" value="P:RNA processing"/>
    <property type="evidence" value="ECO:0007669"/>
    <property type="project" value="InterPro"/>
</dbReference>
<dbReference type="Gene3D" id="1.10.1520.10">
    <property type="entry name" value="Ribonuclease III domain"/>
    <property type="match status" value="1"/>
</dbReference>
<evidence type="ECO:0000259" key="4">
    <source>
        <dbReference type="PROSITE" id="PS50142"/>
    </source>
</evidence>
<dbReference type="HOGENOM" id="CLU_1058116_0_0_1"/>
<dbReference type="InterPro" id="IPR036389">
    <property type="entry name" value="RNase_III_sf"/>
</dbReference>
<dbReference type="Pfam" id="PF00035">
    <property type="entry name" value="dsrm"/>
    <property type="match status" value="1"/>
</dbReference>
<dbReference type="SMART" id="SM00535">
    <property type="entry name" value="RIBOc"/>
    <property type="match status" value="1"/>
</dbReference>
<evidence type="ECO:0008006" key="7">
    <source>
        <dbReference type="Google" id="ProtNLM"/>
    </source>
</evidence>
<dbReference type="GO" id="GO:0004525">
    <property type="term" value="F:ribonuclease III activity"/>
    <property type="evidence" value="ECO:0007669"/>
    <property type="project" value="InterPro"/>
</dbReference>
<dbReference type="PROSITE" id="PS50137">
    <property type="entry name" value="DS_RBD"/>
    <property type="match status" value="1"/>
</dbReference>
<gene>
    <name evidence="5" type="ORF">PIIN_02409</name>
</gene>
<evidence type="ECO:0000259" key="3">
    <source>
        <dbReference type="PROSITE" id="PS50137"/>
    </source>
</evidence>
<keyword evidence="6" id="KW-1185">Reference proteome</keyword>
<dbReference type="InterPro" id="IPR014720">
    <property type="entry name" value="dsRBD_dom"/>
</dbReference>
<dbReference type="SUPFAM" id="SSF69065">
    <property type="entry name" value="RNase III domain-like"/>
    <property type="match status" value="1"/>
</dbReference>
<dbReference type="InParanoid" id="G4TB45"/>
<protein>
    <recommendedName>
        <fullName evidence="7">DRBM domain-containing protein</fullName>
    </recommendedName>
</protein>
<name>G4TB45_SERID</name>
<dbReference type="Proteomes" id="UP000007148">
    <property type="component" value="Unassembled WGS sequence"/>
</dbReference>
<dbReference type="OMA" id="YAMGWAP"/>
<dbReference type="OrthoDB" id="2392202at2759"/>
<evidence type="ECO:0000313" key="6">
    <source>
        <dbReference type="Proteomes" id="UP000007148"/>
    </source>
</evidence>
<evidence type="ECO:0000313" key="5">
    <source>
        <dbReference type="EMBL" id="CCA68546.1"/>
    </source>
</evidence>
<dbReference type="GO" id="GO:0003723">
    <property type="term" value="F:RNA binding"/>
    <property type="evidence" value="ECO:0007669"/>
    <property type="project" value="UniProtKB-UniRule"/>
</dbReference>
<reference evidence="5 6" key="1">
    <citation type="journal article" date="2011" name="PLoS Pathog.">
        <title>Endophytic Life Strategies Decoded by Genome and Transcriptome Analyses of the Mutualistic Root Symbiont Piriformospora indica.</title>
        <authorList>
            <person name="Zuccaro A."/>
            <person name="Lahrmann U."/>
            <person name="Guldener U."/>
            <person name="Langen G."/>
            <person name="Pfiffi S."/>
            <person name="Biedenkopf D."/>
            <person name="Wong P."/>
            <person name="Samans B."/>
            <person name="Grimm C."/>
            <person name="Basiewicz M."/>
            <person name="Murat C."/>
            <person name="Martin F."/>
            <person name="Kogel K.H."/>
        </authorList>
    </citation>
    <scope>NUCLEOTIDE SEQUENCE [LARGE SCALE GENOMIC DNA]</scope>
    <source>
        <strain evidence="5 6">DSM 11827</strain>
    </source>
</reference>
<dbReference type="SMART" id="SM00358">
    <property type="entry name" value="DSRM"/>
    <property type="match status" value="1"/>
</dbReference>
<proteinExistence type="predicted"/>
<evidence type="ECO:0000256" key="1">
    <source>
        <dbReference type="ARBA" id="ARBA00022884"/>
    </source>
</evidence>
<accession>G4TB45</accession>
<feature type="domain" description="DRBM" evidence="3">
    <location>
        <begin position="196"/>
        <end position="263"/>
    </location>
</feature>
<dbReference type="AlphaFoldDB" id="G4TB45"/>
<dbReference type="Gene3D" id="3.30.160.20">
    <property type="match status" value="1"/>
</dbReference>